<evidence type="ECO:0000313" key="2">
    <source>
        <dbReference type="EMBL" id="KAK3730298.1"/>
    </source>
</evidence>
<keyword evidence="1" id="KW-0732">Signal</keyword>
<gene>
    <name evidence="2" type="ORF">RRG08_013593</name>
</gene>
<protein>
    <submittedName>
        <fullName evidence="2">Uncharacterized protein</fullName>
    </submittedName>
</protein>
<dbReference type="Proteomes" id="UP001283361">
    <property type="component" value="Unassembled WGS sequence"/>
</dbReference>
<proteinExistence type="predicted"/>
<feature type="signal peptide" evidence="1">
    <location>
        <begin position="1"/>
        <end position="18"/>
    </location>
</feature>
<sequence>MFVAVLISAVVLVSLSWRRPVAQRLALSPYNLQPVYGAGFESINQGNFFTSPMRSHTSAEDSFTRVSSISVNFSQLLRITVTGDQYQPAQPAQPAQPKAREGRDIFPQLAWDQLTGNSSRHSREDKRKRRLVYSNVL</sequence>
<comment type="caution">
    <text evidence="2">The sequence shown here is derived from an EMBL/GenBank/DDBJ whole genome shotgun (WGS) entry which is preliminary data.</text>
</comment>
<organism evidence="2 3">
    <name type="scientific">Elysia crispata</name>
    <name type="common">lettuce slug</name>
    <dbReference type="NCBI Taxonomy" id="231223"/>
    <lineage>
        <taxon>Eukaryota</taxon>
        <taxon>Metazoa</taxon>
        <taxon>Spiralia</taxon>
        <taxon>Lophotrochozoa</taxon>
        <taxon>Mollusca</taxon>
        <taxon>Gastropoda</taxon>
        <taxon>Heterobranchia</taxon>
        <taxon>Euthyneura</taxon>
        <taxon>Panpulmonata</taxon>
        <taxon>Sacoglossa</taxon>
        <taxon>Placobranchoidea</taxon>
        <taxon>Plakobranchidae</taxon>
        <taxon>Elysia</taxon>
    </lineage>
</organism>
<dbReference type="AlphaFoldDB" id="A0AAE0Y246"/>
<evidence type="ECO:0000313" key="3">
    <source>
        <dbReference type="Proteomes" id="UP001283361"/>
    </source>
</evidence>
<feature type="chain" id="PRO_5042224737" evidence="1">
    <location>
        <begin position="19"/>
        <end position="137"/>
    </location>
</feature>
<dbReference type="EMBL" id="JAWDGP010007084">
    <property type="protein sequence ID" value="KAK3730298.1"/>
    <property type="molecule type" value="Genomic_DNA"/>
</dbReference>
<accession>A0AAE0Y246</accession>
<keyword evidence="3" id="KW-1185">Reference proteome</keyword>
<reference evidence="2" key="1">
    <citation type="journal article" date="2023" name="G3 (Bethesda)">
        <title>A reference genome for the long-term kleptoplast-retaining sea slug Elysia crispata morphotype clarki.</title>
        <authorList>
            <person name="Eastman K.E."/>
            <person name="Pendleton A.L."/>
            <person name="Shaikh M.A."/>
            <person name="Suttiyut T."/>
            <person name="Ogas R."/>
            <person name="Tomko P."/>
            <person name="Gavelis G."/>
            <person name="Widhalm J.R."/>
            <person name="Wisecaver J.H."/>
        </authorList>
    </citation>
    <scope>NUCLEOTIDE SEQUENCE</scope>
    <source>
        <strain evidence="2">ECLA1</strain>
    </source>
</reference>
<evidence type="ECO:0000256" key="1">
    <source>
        <dbReference type="SAM" id="SignalP"/>
    </source>
</evidence>
<name>A0AAE0Y246_9GAST</name>